<reference evidence="2" key="1">
    <citation type="journal article" date="2020" name="Stud. Mycol.">
        <title>101 Dothideomycetes genomes: a test case for predicting lifestyles and emergence of pathogens.</title>
        <authorList>
            <person name="Haridas S."/>
            <person name="Albert R."/>
            <person name="Binder M."/>
            <person name="Bloem J."/>
            <person name="Labutti K."/>
            <person name="Salamov A."/>
            <person name="Andreopoulos B."/>
            <person name="Baker S."/>
            <person name="Barry K."/>
            <person name="Bills G."/>
            <person name="Bluhm B."/>
            <person name="Cannon C."/>
            <person name="Castanera R."/>
            <person name="Culley D."/>
            <person name="Daum C."/>
            <person name="Ezra D."/>
            <person name="Gonzalez J."/>
            <person name="Henrissat B."/>
            <person name="Kuo A."/>
            <person name="Liang C."/>
            <person name="Lipzen A."/>
            <person name="Lutzoni F."/>
            <person name="Magnuson J."/>
            <person name="Mondo S."/>
            <person name="Nolan M."/>
            <person name="Ohm R."/>
            <person name="Pangilinan J."/>
            <person name="Park H.-J."/>
            <person name="Ramirez L."/>
            <person name="Alfaro M."/>
            <person name="Sun H."/>
            <person name="Tritt A."/>
            <person name="Yoshinaga Y."/>
            <person name="Zwiers L.-H."/>
            <person name="Turgeon B."/>
            <person name="Goodwin S."/>
            <person name="Spatafora J."/>
            <person name="Crous P."/>
            <person name="Grigoriev I."/>
        </authorList>
    </citation>
    <scope>NUCLEOTIDE SEQUENCE</scope>
    <source>
        <strain evidence="2">CBS 121739</strain>
    </source>
</reference>
<keyword evidence="3" id="KW-1185">Reference proteome</keyword>
<evidence type="ECO:0000256" key="1">
    <source>
        <dbReference type="SAM" id="MobiDB-lite"/>
    </source>
</evidence>
<evidence type="ECO:0000313" key="3">
    <source>
        <dbReference type="Proteomes" id="UP000799437"/>
    </source>
</evidence>
<protein>
    <submittedName>
        <fullName evidence="2">Uncharacterized protein</fullName>
    </submittedName>
</protein>
<dbReference type="AlphaFoldDB" id="A0A6A6VTD1"/>
<evidence type="ECO:0000313" key="2">
    <source>
        <dbReference type="EMBL" id="KAF2752497.1"/>
    </source>
</evidence>
<dbReference type="RefSeq" id="XP_033594955.1">
    <property type="nucleotide sequence ID" value="XM_033745927.1"/>
</dbReference>
<dbReference type="OrthoDB" id="4142364at2759"/>
<dbReference type="GeneID" id="54486981"/>
<feature type="compositionally biased region" description="Polar residues" evidence="1">
    <location>
        <begin position="97"/>
        <end position="106"/>
    </location>
</feature>
<dbReference type="EMBL" id="ML996614">
    <property type="protein sequence ID" value="KAF2752497.1"/>
    <property type="molecule type" value="Genomic_DNA"/>
</dbReference>
<name>A0A6A6VTD1_9PEZI</name>
<feature type="region of interest" description="Disordered" evidence="1">
    <location>
        <begin position="95"/>
        <end position="117"/>
    </location>
</feature>
<accession>A0A6A6VTD1</accession>
<organism evidence="2 3">
    <name type="scientific">Pseudovirgaria hyperparasitica</name>
    <dbReference type="NCBI Taxonomy" id="470096"/>
    <lineage>
        <taxon>Eukaryota</taxon>
        <taxon>Fungi</taxon>
        <taxon>Dikarya</taxon>
        <taxon>Ascomycota</taxon>
        <taxon>Pezizomycotina</taxon>
        <taxon>Dothideomycetes</taxon>
        <taxon>Dothideomycetes incertae sedis</taxon>
        <taxon>Acrospermales</taxon>
        <taxon>Acrospermaceae</taxon>
        <taxon>Pseudovirgaria</taxon>
    </lineage>
</organism>
<sequence>MPPSRQPTSRSDAGRSLRERLTQPLQSIASKQRAPSPQRYPWKIGIYNGVTWPKLKAHLETLFPGTEFKERTVIERALVKERLWWLTVNPTEGRLLDSQSSSTIHNRSQKRDTTAER</sequence>
<gene>
    <name evidence="2" type="ORF">EJ05DRAFT_490851</name>
</gene>
<proteinExistence type="predicted"/>
<dbReference type="Proteomes" id="UP000799437">
    <property type="component" value="Unassembled WGS sequence"/>
</dbReference>